<evidence type="ECO:0000256" key="1">
    <source>
        <dbReference type="SAM" id="MobiDB-lite"/>
    </source>
</evidence>
<dbReference type="EMBL" id="GG666467">
    <property type="protein sequence ID" value="EEN68160.1"/>
    <property type="molecule type" value="Genomic_DNA"/>
</dbReference>
<organism>
    <name type="scientific">Branchiostoma floridae</name>
    <name type="common">Florida lancelet</name>
    <name type="synonym">Amphioxus</name>
    <dbReference type="NCBI Taxonomy" id="7739"/>
    <lineage>
        <taxon>Eukaryota</taxon>
        <taxon>Metazoa</taxon>
        <taxon>Chordata</taxon>
        <taxon>Cephalochordata</taxon>
        <taxon>Leptocardii</taxon>
        <taxon>Amphioxiformes</taxon>
        <taxon>Branchiostomatidae</taxon>
        <taxon>Branchiostoma</taxon>
    </lineage>
</organism>
<dbReference type="SMART" id="SM00225">
    <property type="entry name" value="BTB"/>
    <property type="match status" value="3"/>
</dbReference>
<feature type="domain" description="BTB" evidence="2">
    <location>
        <begin position="161"/>
        <end position="262"/>
    </location>
</feature>
<dbReference type="SUPFAM" id="SSF54695">
    <property type="entry name" value="POZ domain"/>
    <property type="match status" value="3"/>
</dbReference>
<dbReference type="AlphaFoldDB" id="C3XUT5"/>
<dbReference type="PANTHER" id="PTHR14499">
    <property type="entry name" value="POTASSIUM CHANNEL TETRAMERIZATION DOMAIN-CONTAINING"/>
    <property type="match status" value="1"/>
</dbReference>
<feature type="domain" description="BTB" evidence="2">
    <location>
        <begin position="32"/>
        <end position="149"/>
    </location>
</feature>
<reference evidence="3" key="1">
    <citation type="journal article" date="2008" name="Nature">
        <title>The amphioxus genome and the evolution of the chordate karyotype.</title>
        <authorList>
            <consortium name="US DOE Joint Genome Institute (JGI-PGF)"/>
            <person name="Putnam N.H."/>
            <person name="Butts T."/>
            <person name="Ferrier D.E.K."/>
            <person name="Furlong R.F."/>
            <person name="Hellsten U."/>
            <person name="Kawashima T."/>
            <person name="Robinson-Rechavi M."/>
            <person name="Shoguchi E."/>
            <person name="Terry A."/>
            <person name="Yu J.-K."/>
            <person name="Benito-Gutierrez E.L."/>
            <person name="Dubchak I."/>
            <person name="Garcia-Fernandez J."/>
            <person name="Gibson-Brown J.J."/>
            <person name="Grigoriev I.V."/>
            <person name="Horton A.C."/>
            <person name="de Jong P.J."/>
            <person name="Jurka J."/>
            <person name="Kapitonov V.V."/>
            <person name="Kohara Y."/>
            <person name="Kuroki Y."/>
            <person name="Lindquist E."/>
            <person name="Lucas S."/>
            <person name="Osoegawa K."/>
            <person name="Pennacchio L.A."/>
            <person name="Salamov A.A."/>
            <person name="Satou Y."/>
            <person name="Sauka-Spengler T."/>
            <person name="Schmutz J."/>
            <person name="Shin-I T."/>
            <person name="Toyoda A."/>
            <person name="Bronner-Fraser M."/>
            <person name="Fujiyama A."/>
            <person name="Holland L.Z."/>
            <person name="Holland P.W.H."/>
            <person name="Satoh N."/>
            <person name="Rokhsar D.S."/>
        </authorList>
    </citation>
    <scope>NUCLEOTIDE SEQUENCE [LARGE SCALE GENOMIC DNA]</scope>
    <source>
        <strain evidence="3">S238N-H82</strain>
        <tissue evidence="3">Testes</tissue>
    </source>
</reference>
<name>C3XUT5_BRAFL</name>
<protein>
    <recommendedName>
        <fullName evidence="2">BTB domain-containing protein</fullName>
    </recommendedName>
</protein>
<dbReference type="GO" id="GO:0051260">
    <property type="term" value="P:protein homooligomerization"/>
    <property type="evidence" value="ECO:0007669"/>
    <property type="project" value="InterPro"/>
</dbReference>
<feature type="domain" description="BTB" evidence="2">
    <location>
        <begin position="354"/>
        <end position="463"/>
    </location>
</feature>
<evidence type="ECO:0000313" key="3">
    <source>
        <dbReference type="EMBL" id="EEN68160.1"/>
    </source>
</evidence>
<dbReference type="InterPro" id="IPR000210">
    <property type="entry name" value="BTB/POZ_dom"/>
</dbReference>
<dbReference type="InterPro" id="IPR011333">
    <property type="entry name" value="SKP1/BTB/POZ_sf"/>
</dbReference>
<dbReference type="Gene3D" id="3.30.710.10">
    <property type="entry name" value="Potassium Channel Kv1.1, Chain A"/>
    <property type="match status" value="3"/>
</dbReference>
<accession>C3XUT5</accession>
<dbReference type="CDD" id="cd18365">
    <property type="entry name" value="BTB_POZ_KCTD6_like"/>
    <property type="match status" value="1"/>
</dbReference>
<dbReference type="PANTHER" id="PTHR14499:SF144">
    <property type="entry name" value="POTASSIUM CHANNEL TETRAMERISATION-TYPE BTB DOMAIN-CONTAINING PROTEIN"/>
    <property type="match status" value="1"/>
</dbReference>
<dbReference type="eggNOG" id="KOG2723">
    <property type="taxonomic scope" value="Eukaryota"/>
</dbReference>
<dbReference type="InParanoid" id="C3XUT5"/>
<dbReference type="InterPro" id="IPR003131">
    <property type="entry name" value="T1-type_BTB"/>
</dbReference>
<dbReference type="Pfam" id="PF02214">
    <property type="entry name" value="BTB_2"/>
    <property type="match status" value="3"/>
</dbReference>
<sequence>MNRNRRQASSVQRSPDDDNRQEPGSFQRSPDDDIVSKRRGQFYTTTRGTLSRFGYTSAMGWVFRPEGPYDSKTYSYTTADPFPSLWDKQGWFFIDRDGKIFRHVLNFLRLGDLVLPEGFKELRLLEKEAEFYQMPELVEAVWIMTGKKHADSSNKHKLLSIAGGLNVGGHIYTTARSTLTRFRDSMLGAMFGGDFDALRDDQGRYFIDRNGRLFQHVLNFLRTSQLVLPEDFKELPLLEMEADFYQIQPLIESLQTHKARLETGPCDVVVLNLRSGCLSFGASSAKVKDVVNGLQTCRIFQTRQSITLGTREGLRRSVARGNFPLKDSTVVQTSTMNRQRRQARSAQRNGRADDIVYLNVGGHFYTTTRRTITRYPNSRLGRMFRPGAKGFNYPRFPSLWDEQGQFVIDRDGKIFRHVLNFLRLGELVLPDDFRELDLLEKEAEFYDIQELVKAVRTWGKYGCQPVDFNEERIWF</sequence>
<feature type="region of interest" description="Disordered" evidence="1">
    <location>
        <begin position="1"/>
        <end position="33"/>
    </location>
</feature>
<gene>
    <name evidence="3" type="ORF">BRAFLDRAFT_125367</name>
</gene>
<evidence type="ECO:0000259" key="2">
    <source>
        <dbReference type="SMART" id="SM00225"/>
    </source>
</evidence>
<proteinExistence type="predicted"/>